<feature type="domain" description="MJ1316 RNA cyclic group end recognition" evidence="12">
    <location>
        <begin position="1111"/>
        <end position="1183"/>
    </location>
</feature>
<dbReference type="InterPro" id="IPR002934">
    <property type="entry name" value="Polymerase_NTP_transf_dom"/>
</dbReference>
<dbReference type="InterPro" id="IPR009097">
    <property type="entry name" value="Cyclic_Pdiesterase"/>
</dbReference>
<evidence type="ECO:0000256" key="1">
    <source>
        <dbReference type="ARBA" id="ARBA00004123"/>
    </source>
</evidence>
<dbReference type="Pfam" id="PF13563">
    <property type="entry name" value="2_5_RNA_ligase2"/>
    <property type="match status" value="1"/>
</dbReference>
<dbReference type="PANTHER" id="PTHR10682:SF23">
    <property type="entry name" value="POLYNUCLEOTIDE ADENYLYLTRANSFERASE"/>
    <property type="match status" value="1"/>
</dbReference>
<name>A0A6A5VQR1_9PLEO</name>
<dbReference type="GO" id="GO:0003723">
    <property type="term" value="F:RNA binding"/>
    <property type="evidence" value="ECO:0007669"/>
    <property type="project" value="InterPro"/>
</dbReference>
<evidence type="ECO:0000259" key="10">
    <source>
        <dbReference type="Pfam" id="PF01909"/>
    </source>
</evidence>
<proteinExistence type="inferred from homology"/>
<dbReference type="GO" id="GO:0006397">
    <property type="term" value="P:mRNA processing"/>
    <property type="evidence" value="ECO:0007669"/>
    <property type="project" value="UniProtKB-KW"/>
</dbReference>
<organism evidence="14 15">
    <name type="scientific">Bimuria novae-zelandiae CBS 107.79</name>
    <dbReference type="NCBI Taxonomy" id="1447943"/>
    <lineage>
        <taxon>Eukaryota</taxon>
        <taxon>Fungi</taxon>
        <taxon>Dikarya</taxon>
        <taxon>Ascomycota</taxon>
        <taxon>Pezizomycotina</taxon>
        <taxon>Dothideomycetes</taxon>
        <taxon>Pleosporomycetidae</taxon>
        <taxon>Pleosporales</taxon>
        <taxon>Massarineae</taxon>
        <taxon>Didymosphaeriaceae</taxon>
        <taxon>Bimuria</taxon>
    </lineage>
</organism>
<dbReference type="Gene3D" id="3.60.10.10">
    <property type="entry name" value="Endonuclease/exonuclease/phosphatase"/>
    <property type="match status" value="1"/>
</dbReference>
<dbReference type="Gene3D" id="3.30.460.10">
    <property type="entry name" value="Beta Polymerase, domain 2"/>
    <property type="match status" value="1"/>
</dbReference>
<reference evidence="14" key="1">
    <citation type="journal article" date="2020" name="Stud. Mycol.">
        <title>101 Dothideomycetes genomes: a test case for predicting lifestyles and emergence of pathogens.</title>
        <authorList>
            <person name="Haridas S."/>
            <person name="Albert R."/>
            <person name="Binder M."/>
            <person name="Bloem J."/>
            <person name="Labutti K."/>
            <person name="Salamov A."/>
            <person name="Andreopoulos B."/>
            <person name="Baker S."/>
            <person name="Barry K."/>
            <person name="Bills G."/>
            <person name="Bluhm B."/>
            <person name="Cannon C."/>
            <person name="Castanera R."/>
            <person name="Culley D."/>
            <person name="Daum C."/>
            <person name="Ezra D."/>
            <person name="Gonzalez J."/>
            <person name="Henrissat B."/>
            <person name="Kuo A."/>
            <person name="Liang C."/>
            <person name="Lipzen A."/>
            <person name="Lutzoni F."/>
            <person name="Magnuson J."/>
            <person name="Mondo S."/>
            <person name="Nolan M."/>
            <person name="Ohm R."/>
            <person name="Pangilinan J."/>
            <person name="Park H.-J."/>
            <person name="Ramirez L."/>
            <person name="Alfaro M."/>
            <person name="Sun H."/>
            <person name="Tritt A."/>
            <person name="Yoshinaga Y."/>
            <person name="Zwiers L.-H."/>
            <person name="Turgeon B."/>
            <person name="Goodwin S."/>
            <person name="Spatafora J."/>
            <person name="Crous P."/>
            <person name="Grigoriev I."/>
        </authorList>
    </citation>
    <scope>NUCLEOTIDE SEQUENCE</scope>
    <source>
        <strain evidence="14">CBS 107.79</strain>
    </source>
</reference>
<sequence length="1199" mass="134666">MEDFDQARTQATIATKSYDTALCIIPSQNHCETIDKLRSLYDKAYERWPPHINLVYPFVALEHLSQAKERIESHLHATFSDPSPATVVLSGAGVFKHKKDITVFLQQNGGSKEQDTLGLLRSAALQALGSKASPSTFHLTVGQAQDSSVAALQFLVDKVNLLPAMEFYVRSLAILIREKAGSKADTVNQIRLWGTIDLPTFSNQSLNPLNEFWISESSSHDPRSKGDPNRPNKRGVTYGFDPKAQKWCSPITRPEISEPKSLRVSTYNVLLDSEYPPSHDRNPLLVETILAESALADVLVLQEVSDDFLSYMLQLKAVQEAYPYASHGPPSQSNIGPLPSLRNIVVLSKWYFDWELIPFHRRHKGAIVASFPSLFNYSDSNSGPLVVAGVHLTAGLTDGSVVAKKMQLQNVVSHLKSHYSNSTWLIAGDFNIPTSSYTIDEALKQKDISLETARVLDSTESTLSESGLLDAWAVARVQGVDEAAELDTSDQFELEEGATFDPRQNPLAAYISGTSGNQPQRYDRIFVRSQGNLALTKFNRFGLPRRVDDDVLVASDHYGVRAMFTIQWDEERGNAGHSDAIQTRCVLHKHAPPELSLTMDLADTLSKRAVFPTTEDRDRYGAAFELIKQILLGDADDEFHISQVPLVVVPVGSYALNVWTPESDIDCLCIGSISSKTFFQLARQRIHQVKAEEVRLLRKVEAKTGTMFELSVNGVPMDLQYCPAADVAQRWFDFPDLPPADPIFNLPVASLRKLKPIRDLTYLQRTIPSLASFRLAYHFVKQWAIDRGIHSAKFGYFGGIHLTLMLSWVCKRLGHEYGSVSASNLVLSFFHHYANFDWENDMVYDAFFHKKKPRYQRSAREPMVILGFHAPNSNVAYTATAPALQVLMSELSQADERLSTPGMTWEKFLDANTPARESFLTSFESYIKIDIQYWGRTLSRGKGLVGWVESRCISLVVDVQKALPRLSLRIWPARFAAGEANESKTYYNGCYLIGMSRNHYGSSASKEELVEARAALQTSFDRFLTQVRADDKYYDESSAWIGISLARPGDIKEMQLDDREWGDYTLDEDTDSDDENTLAELDDDLETPTTRKLPLQTIPSETRTPVSSNKLRPASDILNRLRWDSNLDPSEYIVGYEDRFLGAKETPLEKWKTEQTDEEFIPQHRILYFKKKGKDGGEVVWERATRIDKIFGSGLGNGA</sequence>
<dbReference type="GO" id="GO:0005634">
    <property type="term" value="C:nucleus"/>
    <property type="evidence" value="ECO:0007669"/>
    <property type="project" value="UniProtKB-SubCell"/>
</dbReference>
<dbReference type="OrthoDB" id="10263155at2759"/>
<evidence type="ECO:0000256" key="4">
    <source>
        <dbReference type="ARBA" id="ARBA00022664"/>
    </source>
</evidence>
<dbReference type="Pfam" id="PF04928">
    <property type="entry name" value="PAP_central"/>
    <property type="match status" value="1"/>
</dbReference>
<feature type="region of interest" description="Disordered" evidence="9">
    <location>
        <begin position="1063"/>
        <end position="1084"/>
    </location>
</feature>
<dbReference type="SUPFAM" id="SSF56219">
    <property type="entry name" value="DNase I-like"/>
    <property type="match status" value="1"/>
</dbReference>
<comment type="similarity">
    <text evidence="2">Belongs to the poly(A) polymerase family.</text>
</comment>
<keyword evidence="6" id="KW-0547">Nucleotide-binding</keyword>
<evidence type="ECO:0000256" key="3">
    <source>
        <dbReference type="ARBA" id="ARBA00012388"/>
    </source>
</evidence>
<dbReference type="EMBL" id="ML976664">
    <property type="protein sequence ID" value="KAF1977226.1"/>
    <property type="molecule type" value="Genomic_DNA"/>
</dbReference>
<dbReference type="Pfam" id="PF03372">
    <property type="entry name" value="Exo_endo_phos"/>
    <property type="match status" value="1"/>
</dbReference>
<dbReference type="Pfam" id="PF01909">
    <property type="entry name" value="NTP_transf_2"/>
    <property type="match status" value="1"/>
</dbReference>
<dbReference type="SUPFAM" id="SSF81631">
    <property type="entry name" value="PAP/OAS1 substrate-binding domain"/>
    <property type="match status" value="1"/>
</dbReference>
<dbReference type="SUPFAM" id="SSF81301">
    <property type="entry name" value="Nucleotidyltransferase"/>
    <property type="match status" value="1"/>
</dbReference>
<evidence type="ECO:0000259" key="12">
    <source>
        <dbReference type="Pfam" id="PF04457"/>
    </source>
</evidence>
<evidence type="ECO:0000259" key="13">
    <source>
        <dbReference type="Pfam" id="PF04928"/>
    </source>
</evidence>
<dbReference type="SUPFAM" id="SSF55003">
    <property type="entry name" value="PAP/Archaeal CCA-adding enzyme, C-terminal domain"/>
    <property type="match status" value="1"/>
</dbReference>
<dbReference type="EC" id="2.7.7.19" evidence="3"/>
<feature type="compositionally biased region" description="Basic and acidic residues" evidence="9">
    <location>
        <begin position="218"/>
        <end position="230"/>
    </location>
</feature>
<keyword evidence="5" id="KW-0808">Transferase</keyword>
<evidence type="ECO:0000259" key="11">
    <source>
        <dbReference type="Pfam" id="PF03372"/>
    </source>
</evidence>
<evidence type="ECO:0000256" key="5">
    <source>
        <dbReference type="ARBA" id="ARBA00022679"/>
    </source>
</evidence>
<keyword evidence="15" id="KW-1185">Reference proteome</keyword>
<evidence type="ECO:0000256" key="9">
    <source>
        <dbReference type="SAM" id="MobiDB-lite"/>
    </source>
</evidence>
<dbReference type="Pfam" id="PF04457">
    <property type="entry name" value="MJ1316"/>
    <property type="match status" value="1"/>
</dbReference>
<dbReference type="InterPro" id="IPR011068">
    <property type="entry name" value="NuclTrfase_I-like_C"/>
</dbReference>
<dbReference type="InterPro" id="IPR005135">
    <property type="entry name" value="Endo/exonuclease/phosphatase"/>
</dbReference>
<dbReference type="Proteomes" id="UP000800036">
    <property type="component" value="Unassembled WGS sequence"/>
</dbReference>
<comment type="subcellular location">
    <subcellularLocation>
        <location evidence="1">Nucleus</location>
    </subcellularLocation>
</comment>
<dbReference type="AlphaFoldDB" id="A0A6A5VQR1"/>
<dbReference type="InterPro" id="IPR043519">
    <property type="entry name" value="NT_sf"/>
</dbReference>
<dbReference type="GO" id="GO:0005524">
    <property type="term" value="F:ATP binding"/>
    <property type="evidence" value="ECO:0007669"/>
    <property type="project" value="UniProtKB-KW"/>
</dbReference>
<gene>
    <name evidence="14" type="ORF">BU23DRAFT_323198</name>
</gene>
<dbReference type="Gene3D" id="1.10.1410.10">
    <property type="match status" value="1"/>
</dbReference>
<protein>
    <recommendedName>
        <fullName evidence="3">polynucleotide adenylyltransferase</fullName>
        <ecNumber evidence="3">2.7.7.19</ecNumber>
    </recommendedName>
</protein>
<keyword evidence="7" id="KW-0067">ATP-binding</keyword>
<dbReference type="Gene3D" id="3.90.1140.10">
    <property type="entry name" value="Cyclic phosphodiesterase"/>
    <property type="match status" value="1"/>
</dbReference>
<feature type="compositionally biased region" description="Acidic residues" evidence="9">
    <location>
        <begin position="1065"/>
        <end position="1084"/>
    </location>
</feature>
<keyword evidence="4" id="KW-0507">mRNA processing</keyword>
<dbReference type="InterPro" id="IPR007012">
    <property type="entry name" value="PolA_pol_cen_dom"/>
</dbReference>
<evidence type="ECO:0000313" key="14">
    <source>
        <dbReference type="EMBL" id="KAF1977226.1"/>
    </source>
</evidence>
<dbReference type="InterPro" id="IPR036691">
    <property type="entry name" value="Endo/exonu/phosph_ase_sf"/>
</dbReference>
<evidence type="ECO:0000313" key="15">
    <source>
        <dbReference type="Proteomes" id="UP000800036"/>
    </source>
</evidence>
<dbReference type="GO" id="GO:0031123">
    <property type="term" value="P:RNA 3'-end processing"/>
    <property type="evidence" value="ECO:0007669"/>
    <property type="project" value="InterPro"/>
</dbReference>
<feature type="domain" description="Poly(A) polymerase central" evidence="13">
    <location>
        <begin position="772"/>
        <end position="896"/>
    </location>
</feature>
<evidence type="ECO:0000256" key="8">
    <source>
        <dbReference type="ARBA" id="ARBA00023242"/>
    </source>
</evidence>
<accession>A0A6A5VQR1</accession>
<keyword evidence="8" id="KW-0539">Nucleus</keyword>
<dbReference type="InterPro" id="IPR040459">
    <property type="entry name" value="MJ1316"/>
</dbReference>
<dbReference type="SUPFAM" id="SSF55144">
    <property type="entry name" value="LigT-like"/>
    <property type="match status" value="1"/>
</dbReference>
<dbReference type="PANTHER" id="PTHR10682">
    <property type="entry name" value="POLY A POLYMERASE"/>
    <property type="match status" value="1"/>
</dbReference>
<feature type="domain" description="Polymerase nucleotidyl transferase" evidence="10">
    <location>
        <begin position="648"/>
        <end position="699"/>
    </location>
</feature>
<dbReference type="GO" id="GO:1990817">
    <property type="term" value="F:poly(A) RNA polymerase activity"/>
    <property type="evidence" value="ECO:0007669"/>
    <property type="project" value="UniProtKB-EC"/>
</dbReference>
<feature type="domain" description="Endonuclease/exonuclease/phosphatase" evidence="11">
    <location>
        <begin position="266"/>
        <end position="557"/>
    </location>
</feature>
<evidence type="ECO:0000256" key="2">
    <source>
        <dbReference type="ARBA" id="ARBA00010912"/>
    </source>
</evidence>
<evidence type="ECO:0000256" key="6">
    <source>
        <dbReference type="ARBA" id="ARBA00022741"/>
    </source>
</evidence>
<feature type="region of interest" description="Disordered" evidence="9">
    <location>
        <begin position="217"/>
        <end position="236"/>
    </location>
</feature>
<evidence type="ECO:0000256" key="7">
    <source>
        <dbReference type="ARBA" id="ARBA00022840"/>
    </source>
</evidence>
<dbReference type="Gene3D" id="3.30.70.590">
    <property type="entry name" value="Poly(A) polymerase predicted RNA binding domain"/>
    <property type="match status" value="1"/>
</dbReference>